<evidence type="ECO:0000313" key="11">
    <source>
        <dbReference type="EMBL" id="PKK91478.1"/>
    </source>
</evidence>
<evidence type="ECO:0000256" key="10">
    <source>
        <dbReference type="NCBIfam" id="TIGR00215"/>
    </source>
</evidence>
<evidence type="ECO:0000256" key="1">
    <source>
        <dbReference type="ARBA" id="ARBA00002056"/>
    </source>
</evidence>
<dbReference type="GO" id="GO:0005543">
    <property type="term" value="F:phospholipid binding"/>
    <property type="evidence" value="ECO:0007669"/>
    <property type="project" value="TreeGrafter"/>
</dbReference>
<keyword evidence="8" id="KW-0443">Lipid metabolism</keyword>
<gene>
    <name evidence="11" type="ORF">CVV64_06905</name>
</gene>
<dbReference type="PANTHER" id="PTHR30372">
    <property type="entry name" value="LIPID-A-DISACCHARIDE SYNTHASE"/>
    <property type="match status" value="1"/>
</dbReference>
<protein>
    <recommendedName>
        <fullName evidence="3 10">Lipid-A-disaccharide synthase</fullName>
        <ecNumber evidence="2 10">2.4.1.182</ecNumber>
    </recommendedName>
</protein>
<keyword evidence="4" id="KW-0444">Lipid biosynthesis</keyword>
<keyword evidence="6" id="KW-0328">Glycosyltransferase</keyword>
<dbReference type="Proteomes" id="UP000233256">
    <property type="component" value="Unassembled WGS sequence"/>
</dbReference>
<evidence type="ECO:0000256" key="8">
    <source>
        <dbReference type="ARBA" id="ARBA00023098"/>
    </source>
</evidence>
<dbReference type="InterPro" id="IPR003835">
    <property type="entry name" value="Glyco_trans_19"/>
</dbReference>
<evidence type="ECO:0000256" key="3">
    <source>
        <dbReference type="ARBA" id="ARBA00020902"/>
    </source>
</evidence>
<dbReference type="EC" id="2.4.1.182" evidence="2 10"/>
<evidence type="ECO:0000313" key="12">
    <source>
        <dbReference type="Proteomes" id="UP000233256"/>
    </source>
</evidence>
<dbReference type="PANTHER" id="PTHR30372:SF4">
    <property type="entry name" value="LIPID-A-DISACCHARIDE SYNTHASE, MITOCHONDRIAL-RELATED"/>
    <property type="match status" value="1"/>
</dbReference>
<name>A0A2N1PT07_9BACT</name>
<evidence type="ECO:0000256" key="2">
    <source>
        <dbReference type="ARBA" id="ARBA00012687"/>
    </source>
</evidence>
<keyword evidence="5" id="KW-0441">Lipid A biosynthesis</keyword>
<comment type="caution">
    <text evidence="11">The sequence shown here is derived from an EMBL/GenBank/DDBJ whole genome shotgun (WGS) entry which is preliminary data.</text>
</comment>
<evidence type="ECO:0000256" key="5">
    <source>
        <dbReference type="ARBA" id="ARBA00022556"/>
    </source>
</evidence>
<proteinExistence type="predicted"/>
<comment type="catalytic activity">
    <reaction evidence="9">
        <text>a lipid X + a UDP-2-N,3-O-bis[(3R)-3-hydroxyacyl]-alpha-D-glucosamine = a lipid A disaccharide + UDP + H(+)</text>
        <dbReference type="Rhea" id="RHEA:67828"/>
        <dbReference type="ChEBI" id="CHEBI:15378"/>
        <dbReference type="ChEBI" id="CHEBI:58223"/>
        <dbReference type="ChEBI" id="CHEBI:137748"/>
        <dbReference type="ChEBI" id="CHEBI:176338"/>
        <dbReference type="ChEBI" id="CHEBI:176343"/>
        <dbReference type="EC" id="2.4.1.182"/>
    </reaction>
</comment>
<sequence length="402" mass="45281">MERKSMDRETYRILLLTGEVSGDIYGAKLYKTLMERYPNLEIFGVGGSNMKRSGMKILFDSTSWGTIGIVEALKKAPRLIGVYRNLKRILEQEQVDCLVAIDYPGFNMSLVRVAKRLGIPTVFYFPPAKWARHSREVMEAARTITKVCATFDSTKRIYEAAGADVEFVGHPIVDDCRASAPVEQLRAEFEVPEDRIVVSLLPGSREKEVDYLLSTLLSTAENLASLRRDIQFVIPLAPATYEMLQSPENKRLLNMIENGREKLGIKVIIGRTIDVLSMSRLAVVASGTATLEAAYCRVPMVLIYKVSLFTELFAKAFANLPRFYGLPNLIFGKRFIPELIQEEVNPQRVTSEVLAILDNPEKYLYMKRCLEQVATNLGSPGANRRVADIIFDLCRKHAGKKE</sequence>
<evidence type="ECO:0000256" key="7">
    <source>
        <dbReference type="ARBA" id="ARBA00022679"/>
    </source>
</evidence>
<dbReference type="AlphaFoldDB" id="A0A2N1PT07"/>
<dbReference type="GO" id="GO:0016020">
    <property type="term" value="C:membrane"/>
    <property type="evidence" value="ECO:0007669"/>
    <property type="project" value="GOC"/>
</dbReference>
<reference evidence="11 12" key="1">
    <citation type="journal article" date="2017" name="ISME J.">
        <title>Potential for microbial H2 and metal transformations associated with novel bacteria and archaea in deep terrestrial subsurface sediments.</title>
        <authorList>
            <person name="Hernsdorf A.W."/>
            <person name="Amano Y."/>
            <person name="Miyakawa K."/>
            <person name="Ise K."/>
            <person name="Suzuki Y."/>
            <person name="Anantharaman K."/>
            <person name="Probst A."/>
            <person name="Burstein D."/>
            <person name="Thomas B.C."/>
            <person name="Banfield J.F."/>
        </authorList>
    </citation>
    <scope>NUCLEOTIDE SEQUENCE [LARGE SCALE GENOMIC DNA]</scope>
    <source>
        <strain evidence="11">HGW-Wallbacteria-1</strain>
    </source>
</reference>
<dbReference type="NCBIfam" id="TIGR00215">
    <property type="entry name" value="lpxB"/>
    <property type="match status" value="1"/>
</dbReference>
<comment type="function">
    <text evidence="1">Condensation of UDP-2,3-diacylglucosamine and 2,3-diacylglucosamine-1-phosphate to form lipid A disaccharide, a precursor of lipid A, a phosphorylated glycolipid that anchors the lipopolysaccharide to the outer membrane of the cell.</text>
</comment>
<dbReference type="Pfam" id="PF02684">
    <property type="entry name" value="LpxB"/>
    <property type="match status" value="1"/>
</dbReference>
<dbReference type="SUPFAM" id="SSF53756">
    <property type="entry name" value="UDP-Glycosyltransferase/glycogen phosphorylase"/>
    <property type="match status" value="1"/>
</dbReference>
<accession>A0A2N1PT07</accession>
<keyword evidence="7" id="KW-0808">Transferase</keyword>
<evidence type="ECO:0000256" key="4">
    <source>
        <dbReference type="ARBA" id="ARBA00022516"/>
    </source>
</evidence>
<dbReference type="EMBL" id="PGXC01000003">
    <property type="protein sequence ID" value="PKK91478.1"/>
    <property type="molecule type" value="Genomic_DNA"/>
</dbReference>
<organism evidence="11 12">
    <name type="scientific">Candidatus Wallbacteria bacterium HGW-Wallbacteria-1</name>
    <dbReference type="NCBI Taxonomy" id="2013854"/>
    <lineage>
        <taxon>Bacteria</taxon>
        <taxon>Candidatus Walliibacteriota</taxon>
    </lineage>
</organism>
<evidence type="ECO:0000256" key="6">
    <source>
        <dbReference type="ARBA" id="ARBA00022676"/>
    </source>
</evidence>
<dbReference type="GO" id="GO:0009245">
    <property type="term" value="P:lipid A biosynthetic process"/>
    <property type="evidence" value="ECO:0007669"/>
    <property type="project" value="UniProtKB-UniRule"/>
</dbReference>
<evidence type="ECO:0000256" key="9">
    <source>
        <dbReference type="ARBA" id="ARBA00048975"/>
    </source>
</evidence>
<dbReference type="GO" id="GO:0008915">
    <property type="term" value="F:lipid-A-disaccharide synthase activity"/>
    <property type="evidence" value="ECO:0007669"/>
    <property type="project" value="UniProtKB-UniRule"/>
</dbReference>